<dbReference type="Proteomes" id="UP000007254">
    <property type="component" value="Chromosome"/>
</dbReference>
<proteinExistence type="predicted"/>
<accession>G0GFT0</accession>
<dbReference type="SUPFAM" id="SSF54292">
    <property type="entry name" value="2Fe-2S ferredoxin-like"/>
    <property type="match status" value="1"/>
</dbReference>
<dbReference type="RefSeq" id="WP_014624963.1">
    <property type="nucleotide sequence ID" value="NC_017583.1"/>
</dbReference>
<evidence type="ECO:0000313" key="7">
    <source>
        <dbReference type="Proteomes" id="UP000007254"/>
    </source>
</evidence>
<dbReference type="InterPro" id="IPR036010">
    <property type="entry name" value="2Fe-2S_ferredoxin-like_sf"/>
</dbReference>
<organism evidence="6 7">
    <name type="scientific">Winmispira thermophila (strain ATCC 700085 / DSM 6578 / Z-1203)</name>
    <name type="common">Spirochaeta thermophila</name>
    <dbReference type="NCBI Taxonomy" id="869211"/>
    <lineage>
        <taxon>Bacteria</taxon>
        <taxon>Pseudomonadati</taxon>
        <taxon>Spirochaetota</taxon>
        <taxon>Spirochaetia</taxon>
        <taxon>Winmispirales</taxon>
        <taxon>Winmispiraceae</taxon>
        <taxon>Winmispira</taxon>
    </lineage>
</organism>
<keyword evidence="7" id="KW-1185">Reference proteome</keyword>
<sequence length="161" mass="18248">MLLTCELDHVHLQQEVDPLMDLHSFLKSELRVTAVKGSCGSGYCGRCGVLIDDVFSLACMVPLFSVQQRRILTIVGFSSTPDYVDLEKGFHAEKVFPCGHCAPSRILLGHSLLVYAEHHQMDPRGIREHVAQFPCTCITPEEYTRGLVKALRFRQRRYGHY</sequence>
<evidence type="ECO:0000313" key="6">
    <source>
        <dbReference type="EMBL" id="AEJ61623.1"/>
    </source>
</evidence>
<reference evidence="6 7" key="1">
    <citation type="submission" date="2011-06" db="EMBL/GenBank/DDBJ databases">
        <title>The complete genome of Spirochaeta thermophila DSM 6578.</title>
        <authorList>
            <consortium name="US DOE Joint Genome Institute (JGI-PGF)"/>
            <person name="Lucas S."/>
            <person name="Lapidus A."/>
            <person name="Bruce D."/>
            <person name="Goodwin L."/>
            <person name="Pitluck S."/>
            <person name="Peters L."/>
            <person name="Kyrpides N."/>
            <person name="Mavromatis K."/>
            <person name="Ivanova N."/>
            <person name="Mikailova N."/>
            <person name="Pagani I."/>
            <person name="Chertkov O."/>
            <person name="Detter J.C."/>
            <person name="Tapia R."/>
            <person name="Han C."/>
            <person name="Land M."/>
            <person name="Hauser L."/>
            <person name="Markowitz V."/>
            <person name="Cheng J.-F."/>
            <person name="Hugenholtz P."/>
            <person name="Woyke T."/>
            <person name="Wu D."/>
            <person name="Spring S."/>
            <person name="Merkhoffer B."/>
            <person name="Schneider S."/>
            <person name="Klenk H.-P."/>
            <person name="Eisen J.A."/>
        </authorList>
    </citation>
    <scope>NUCLEOTIDE SEQUENCE [LARGE SCALE GENOMIC DNA]</scope>
    <source>
        <strain evidence="7">ATCC 700085 / DSM 6578 / Z-1203</strain>
    </source>
</reference>
<dbReference type="SUPFAM" id="SSF47741">
    <property type="entry name" value="CO dehydrogenase ISP C-domain like"/>
    <property type="match status" value="1"/>
</dbReference>
<keyword evidence="2" id="KW-0479">Metal-binding</keyword>
<dbReference type="AlphaFoldDB" id="G0GFT0"/>
<dbReference type="PANTHER" id="PTHR44379">
    <property type="entry name" value="OXIDOREDUCTASE WITH IRON-SULFUR SUBUNIT"/>
    <property type="match status" value="1"/>
</dbReference>
<keyword evidence="5" id="KW-0411">Iron-sulfur</keyword>
<dbReference type="PANTHER" id="PTHR44379:SF5">
    <property type="entry name" value="OXIDOREDUCTASE WITH IRON-SULFUR SUBUNIT"/>
    <property type="match status" value="1"/>
</dbReference>
<dbReference type="GO" id="GO:0051537">
    <property type="term" value="F:2 iron, 2 sulfur cluster binding"/>
    <property type="evidence" value="ECO:0007669"/>
    <property type="project" value="UniProtKB-KW"/>
</dbReference>
<dbReference type="EMBL" id="CP002903">
    <property type="protein sequence ID" value="AEJ61623.1"/>
    <property type="molecule type" value="Genomic_DNA"/>
</dbReference>
<dbReference type="InterPro" id="IPR036884">
    <property type="entry name" value="2Fe-2S-bd_dom_sf"/>
</dbReference>
<dbReference type="InterPro" id="IPR051452">
    <property type="entry name" value="Diverse_Oxidoreductases"/>
</dbReference>
<dbReference type="InterPro" id="IPR012675">
    <property type="entry name" value="Beta-grasp_dom_sf"/>
</dbReference>
<evidence type="ECO:0000256" key="2">
    <source>
        <dbReference type="ARBA" id="ARBA00022723"/>
    </source>
</evidence>
<evidence type="ECO:0000256" key="5">
    <source>
        <dbReference type="ARBA" id="ARBA00023014"/>
    </source>
</evidence>
<dbReference type="OrthoDB" id="9796880at2"/>
<evidence type="ECO:0008006" key="8">
    <source>
        <dbReference type="Google" id="ProtNLM"/>
    </source>
</evidence>
<dbReference type="GO" id="GO:0046872">
    <property type="term" value="F:metal ion binding"/>
    <property type="evidence" value="ECO:0007669"/>
    <property type="project" value="UniProtKB-KW"/>
</dbReference>
<evidence type="ECO:0000256" key="4">
    <source>
        <dbReference type="ARBA" id="ARBA00023004"/>
    </source>
</evidence>
<dbReference type="HOGENOM" id="CLU_052511_3_1_12"/>
<dbReference type="KEGG" id="stq:Spith_1359"/>
<evidence type="ECO:0000256" key="1">
    <source>
        <dbReference type="ARBA" id="ARBA00022714"/>
    </source>
</evidence>
<keyword evidence="4" id="KW-0408">Iron</keyword>
<dbReference type="STRING" id="869211.Spith_1359"/>
<evidence type="ECO:0000256" key="3">
    <source>
        <dbReference type="ARBA" id="ARBA00023002"/>
    </source>
</evidence>
<dbReference type="GO" id="GO:0016491">
    <property type="term" value="F:oxidoreductase activity"/>
    <property type="evidence" value="ECO:0007669"/>
    <property type="project" value="UniProtKB-KW"/>
</dbReference>
<dbReference type="Gene3D" id="3.10.20.30">
    <property type="match status" value="1"/>
</dbReference>
<keyword evidence="1" id="KW-0001">2Fe-2S</keyword>
<keyword evidence="3" id="KW-0560">Oxidoreductase</keyword>
<name>G0GFT0_WINT7</name>
<gene>
    <name evidence="6" type="ordered locus">Spith_1359</name>
</gene>
<protein>
    <recommendedName>
        <fullName evidence="8">Ferredoxin</fullName>
    </recommendedName>
</protein>